<dbReference type="AlphaFoldDB" id="A4EBV3"/>
<proteinExistence type="predicted"/>
<protein>
    <submittedName>
        <fullName evidence="1">Uncharacterized protein</fullName>
    </submittedName>
</protein>
<gene>
    <name evidence="1" type="ORF">COLAER_01930</name>
</gene>
<organism evidence="1 2">
    <name type="scientific">Collinsella aerofaciens (strain ATCC 25986 / DSM 3979 / JCM 10188 / KCTC 3647 / NCTC 11838 / VPI 1003)</name>
    <dbReference type="NCBI Taxonomy" id="411903"/>
    <lineage>
        <taxon>Bacteria</taxon>
        <taxon>Bacillati</taxon>
        <taxon>Actinomycetota</taxon>
        <taxon>Coriobacteriia</taxon>
        <taxon>Coriobacteriales</taxon>
        <taxon>Coriobacteriaceae</taxon>
        <taxon>Collinsella</taxon>
    </lineage>
</organism>
<reference evidence="1 2" key="1">
    <citation type="submission" date="2007-01" db="EMBL/GenBank/DDBJ databases">
        <title>Draft genome sequence of Collinsella aerofaciens (ATCC 25986).</title>
        <authorList>
            <person name="Sudarsanam P."/>
            <person name="Ley R."/>
            <person name="Guruge J."/>
            <person name="Turnbaugh P.J."/>
            <person name="Mahowald M."/>
            <person name="Liep D."/>
            <person name="Gordon J."/>
        </authorList>
    </citation>
    <scope>NUCLEOTIDE SEQUENCE [LARGE SCALE GENOMIC DNA]</scope>
    <source>
        <strain evidence="2">ATCC 25986 / DSM 3979 / JCM 10188 / KCTC 3647 / NCTC 11838 / VPI 1003</strain>
    </source>
</reference>
<dbReference type="Proteomes" id="UP000002979">
    <property type="component" value="Unassembled WGS sequence"/>
</dbReference>
<evidence type="ECO:0000313" key="1">
    <source>
        <dbReference type="EMBL" id="EBA38846.1"/>
    </source>
</evidence>
<comment type="caution">
    <text evidence="1">The sequence shown here is derived from an EMBL/GenBank/DDBJ whole genome shotgun (WGS) entry which is preliminary data.</text>
</comment>
<dbReference type="EMBL" id="AAVN02000009">
    <property type="protein sequence ID" value="EBA38846.1"/>
    <property type="molecule type" value="Genomic_DNA"/>
</dbReference>
<accession>A4EBV3</accession>
<reference evidence="1 2" key="2">
    <citation type="submission" date="2007-04" db="EMBL/GenBank/DDBJ databases">
        <authorList>
            <person name="Fulton L."/>
            <person name="Clifton S."/>
            <person name="Fulton B."/>
            <person name="Xu J."/>
            <person name="Minx P."/>
            <person name="Mardis E.R."/>
            <person name="Wilson R.K."/>
        </authorList>
    </citation>
    <scope>NUCLEOTIDE SEQUENCE [LARGE SCALE GENOMIC DNA]</scope>
    <source>
        <strain evidence="2">ATCC 25986 / DSM 3979 / JCM 10188 / KCTC 3647 / NCTC 11838 / VPI 1003</strain>
    </source>
</reference>
<evidence type="ECO:0000313" key="2">
    <source>
        <dbReference type="Proteomes" id="UP000002979"/>
    </source>
</evidence>
<sequence>MLGTNAVVINNARLGIQARGNINGYDTIGAFIDRRNPDGERRTQISVETGTKNGIDNNIGLIDQNLEFVTRGADANVHIAAGSTTSNMTCQSSRNLIRLNRRNDIHVHTLMAQDIGGNPTVAAIITKTDQNENPIGIELQDLVGGKLTR</sequence>
<name>A4EBV3_COLAA</name>